<keyword evidence="3" id="KW-1185">Reference proteome</keyword>
<evidence type="ECO:0000313" key="2">
    <source>
        <dbReference type="EMBL" id="MBN7823755.1"/>
    </source>
</evidence>
<protein>
    <submittedName>
        <fullName evidence="2">DUF1772 domain-containing protein</fullName>
    </submittedName>
</protein>
<feature type="transmembrane region" description="Helical" evidence="1">
    <location>
        <begin position="77"/>
        <end position="98"/>
    </location>
</feature>
<reference evidence="2" key="1">
    <citation type="submission" date="2021-03" db="EMBL/GenBank/DDBJ databases">
        <title>novel species isolated from a fishpond in China.</title>
        <authorList>
            <person name="Lu H."/>
            <person name="Cai Z."/>
        </authorList>
    </citation>
    <scope>NUCLEOTIDE SEQUENCE</scope>
    <source>
        <strain evidence="2">JCM 30855</strain>
    </source>
</reference>
<keyword evidence="1" id="KW-0812">Transmembrane</keyword>
<evidence type="ECO:0000313" key="3">
    <source>
        <dbReference type="Proteomes" id="UP000664654"/>
    </source>
</evidence>
<sequence length="142" mass="15650">MQALLQILATLSTGLFCGAAAYINLVEHPARMACGTELAYCQWQPSYRRATRMQASLALAGTLFGLLAWWQGASIAYLLGSLALFAVVPFTFIVIMPVNKALQQADVQTERTRVTSLLARWDRLHAFRTLFSLLAFLILIAG</sequence>
<feature type="transmembrane region" description="Helical" evidence="1">
    <location>
        <begin position="53"/>
        <end position="70"/>
    </location>
</feature>
<dbReference type="PANTHER" id="PTHR36535:SF1">
    <property type="entry name" value="DUF1772 DOMAIN-CONTAINING PROTEIN"/>
    <property type="match status" value="1"/>
</dbReference>
<dbReference type="RefSeq" id="WP_206571875.1">
    <property type="nucleotide sequence ID" value="NZ_JAFKCV010000001.1"/>
</dbReference>
<organism evidence="2 3">
    <name type="scientific">Bowmanella dokdonensis</name>
    <dbReference type="NCBI Taxonomy" id="751969"/>
    <lineage>
        <taxon>Bacteria</taxon>
        <taxon>Pseudomonadati</taxon>
        <taxon>Pseudomonadota</taxon>
        <taxon>Gammaproteobacteria</taxon>
        <taxon>Alteromonadales</taxon>
        <taxon>Alteromonadaceae</taxon>
        <taxon>Bowmanella</taxon>
    </lineage>
</organism>
<keyword evidence="1" id="KW-0472">Membrane</keyword>
<feature type="transmembrane region" description="Helical" evidence="1">
    <location>
        <begin position="124"/>
        <end position="141"/>
    </location>
</feature>
<dbReference type="AlphaFoldDB" id="A0A939IMF9"/>
<dbReference type="Proteomes" id="UP000664654">
    <property type="component" value="Unassembled WGS sequence"/>
</dbReference>
<name>A0A939IMF9_9ALTE</name>
<evidence type="ECO:0000256" key="1">
    <source>
        <dbReference type="SAM" id="Phobius"/>
    </source>
</evidence>
<accession>A0A939IMF9</accession>
<keyword evidence="1" id="KW-1133">Transmembrane helix</keyword>
<gene>
    <name evidence="2" type="ORF">J0A66_00825</name>
</gene>
<dbReference type="Pfam" id="PF08592">
    <property type="entry name" value="Anthrone_oxy"/>
    <property type="match status" value="1"/>
</dbReference>
<dbReference type="EMBL" id="JAFKCV010000001">
    <property type="protein sequence ID" value="MBN7823755.1"/>
    <property type="molecule type" value="Genomic_DNA"/>
</dbReference>
<dbReference type="PANTHER" id="PTHR36535">
    <property type="entry name" value="YALI0E30327P"/>
    <property type="match status" value="1"/>
</dbReference>
<dbReference type="InterPro" id="IPR013901">
    <property type="entry name" value="Anthrone_oxy"/>
</dbReference>
<comment type="caution">
    <text evidence="2">The sequence shown here is derived from an EMBL/GenBank/DDBJ whole genome shotgun (WGS) entry which is preliminary data.</text>
</comment>
<proteinExistence type="predicted"/>